<organism evidence="1">
    <name type="scientific">viral metagenome</name>
    <dbReference type="NCBI Taxonomy" id="1070528"/>
    <lineage>
        <taxon>unclassified sequences</taxon>
        <taxon>metagenomes</taxon>
        <taxon>organismal metagenomes</taxon>
    </lineage>
</organism>
<accession>A0A6C0HVB6</accession>
<dbReference type="AlphaFoldDB" id="A0A6C0HVB6"/>
<name>A0A6C0HVB6_9ZZZZ</name>
<proteinExistence type="predicted"/>
<reference evidence="1" key="1">
    <citation type="journal article" date="2020" name="Nature">
        <title>Giant virus diversity and host interactions through global metagenomics.</title>
        <authorList>
            <person name="Schulz F."/>
            <person name="Roux S."/>
            <person name="Paez-Espino D."/>
            <person name="Jungbluth S."/>
            <person name="Walsh D.A."/>
            <person name="Denef V.J."/>
            <person name="McMahon K.D."/>
            <person name="Konstantinidis K.T."/>
            <person name="Eloe-Fadrosh E.A."/>
            <person name="Kyrpides N.C."/>
            <person name="Woyke T."/>
        </authorList>
    </citation>
    <scope>NUCLEOTIDE SEQUENCE</scope>
    <source>
        <strain evidence="1">GVMAG-M-3300023184-177</strain>
    </source>
</reference>
<dbReference type="EMBL" id="MN740018">
    <property type="protein sequence ID" value="QHT84462.1"/>
    <property type="molecule type" value="Genomic_DNA"/>
</dbReference>
<protein>
    <submittedName>
        <fullName evidence="1">Uncharacterized protein</fullName>
    </submittedName>
</protein>
<evidence type="ECO:0000313" key="1">
    <source>
        <dbReference type="EMBL" id="QHT84462.1"/>
    </source>
</evidence>
<sequence>MSNPINISLFGGGKNDNIFTKYVFEIILFMKNGENVVMEETSNEKYINLFSYNEKINYNDIIFYELNINLISFDINNYSIKNRFNPNCESYIFKDNVVYLEINKNNDNYSNCYICINNNASRLFFTPPNY</sequence>